<dbReference type="GO" id="GO:0003677">
    <property type="term" value="F:DNA binding"/>
    <property type="evidence" value="ECO:0007669"/>
    <property type="project" value="InterPro"/>
</dbReference>
<protein>
    <submittedName>
        <fullName evidence="6">Modification methylase MboII</fullName>
        <ecNumber evidence="6">2.1.1.72</ecNumber>
    </submittedName>
</protein>
<dbReference type="PRINTS" id="PR00508">
    <property type="entry name" value="S21N4MTFRASE"/>
</dbReference>
<gene>
    <name evidence="6" type="primary">mboIIM</name>
    <name evidence="6" type="ORF">Psch_00034</name>
</gene>
<dbReference type="GO" id="GO:0009007">
    <property type="term" value="F:site-specific DNA-methyltransferase (adenine-specific) activity"/>
    <property type="evidence" value="ECO:0007669"/>
    <property type="project" value="UniProtKB-EC"/>
</dbReference>
<dbReference type="EMBL" id="QFGA01000001">
    <property type="protein sequence ID" value="TEB06502.1"/>
    <property type="molecule type" value="Genomic_DNA"/>
</dbReference>
<organism evidence="6 7">
    <name type="scientific">Pelotomaculum schinkii</name>
    <dbReference type="NCBI Taxonomy" id="78350"/>
    <lineage>
        <taxon>Bacteria</taxon>
        <taxon>Bacillati</taxon>
        <taxon>Bacillota</taxon>
        <taxon>Clostridia</taxon>
        <taxon>Eubacteriales</taxon>
        <taxon>Desulfotomaculaceae</taxon>
        <taxon>Pelotomaculum</taxon>
    </lineage>
</organism>
<comment type="similarity">
    <text evidence="1">Belongs to the N(4)/N(6)-methyltransferase family.</text>
</comment>
<evidence type="ECO:0000256" key="1">
    <source>
        <dbReference type="ARBA" id="ARBA00006594"/>
    </source>
</evidence>
<dbReference type="RefSeq" id="WP_190238751.1">
    <property type="nucleotide sequence ID" value="NZ_QFGA01000001.1"/>
</dbReference>
<evidence type="ECO:0000313" key="6">
    <source>
        <dbReference type="EMBL" id="TEB06502.1"/>
    </source>
</evidence>
<keyword evidence="2 6" id="KW-0489">Methyltransferase</keyword>
<dbReference type="InterPro" id="IPR002941">
    <property type="entry name" value="DNA_methylase_N4/N6"/>
</dbReference>
<proteinExistence type="inferred from homology"/>
<accession>A0A4Y7RCE9</accession>
<keyword evidence="4" id="KW-0680">Restriction system</keyword>
<dbReference type="PROSITE" id="PS00092">
    <property type="entry name" value="N6_MTASE"/>
    <property type="match status" value="1"/>
</dbReference>
<dbReference type="InterPro" id="IPR002052">
    <property type="entry name" value="DNA_methylase_N6_adenine_CS"/>
</dbReference>
<dbReference type="Pfam" id="PF01555">
    <property type="entry name" value="N6_N4_Mtase"/>
    <property type="match status" value="1"/>
</dbReference>
<dbReference type="PANTHER" id="PTHR13370:SF3">
    <property type="entry name" value="TRNA (GUANINE(10)-N2)-METHYLTRANSFERASE HOMOLOG"/>
    <property type="match status" value="1"/>
</dbReference>
<dbReference type="EC" id="2.1.1.72" evidence="6"/>
<evidence type="ECO:0000256" key="4">
    <source>
        <dbReference type="ARBA" id="ARBA00022747"/>
    </source>
</evidence>
<keyword evidence="3 6" id="KW-0808">Transferase</keyword>
<evidence type="ECO:0000313" key="7">
    <source>
        <dbReference type="Proteomes" id="UP000298324"/>
    </source>
</evidence>
<dbReference type="InterPro" id="IPR001091">
    <property type="entry name" value="RM_Methyltransferase"/>
</dbReference>
<evidence type="ECO:0000259" key="5">
    <source>
        <dbReference type="Pfam" id="PF01555"/>
    </source>
</evidence>
<sequence length="673" mass="77138">MSEKKEVKIAAAKGRPMLTWVGKRPLRHVNAFPAQRVATFDPSGELVQNKLDASWEGWPEYYPKGGLLFHGDNKEVLAHLLANGFRGKVNLIYIDPPFDSGADYVRKVQLRGVTGTAKIDGETYTLGEQIQYTDIWANDNYLQFMYERLLLLKELLAENGLIFIHMDESRGHYIKILLDEIFNQENYINEIIWKRQTAHSDIGQGSKHLGRLHDSIFIYCKGSSYKWNNVYTRYSNEYIENFYKYYDPETGRRYRLSDITAPGGRSKGNPYYEFLGVTRYWRFSKERMDKLFKEGRIIQTNSGGVPSQKRYLDEMPGVPLQDIWDDIKPIQSQALERVDYPTQKSMKLIERIIEIGSEPCDLVLDCFIGSGTTAAVAQKLGRRWIGCDINKGAIQTTAKRLQSIINEQVQEAHKPQQTEFSEMADEDKKPEPAQLAFTNWRVNDYDLAIQHNEAVNLACEHIGVQRTRSDGFFDGILGKKLVKIIPFSHPLTPLDLEEIKKELEARPEEDRSIVVICLGKELVADAWLEDWNRLRKGKDAVNRVDVIELRTDPKYGNFIVHQPATAKVNIQRAGDKIKVEIKDFISPTIVERLEMDTPLFKAKITDWRSMVDYVMIDTAYNGQVFSVDLVDVPEKKSDLVSGVYELPAPQKVTIIAVNIVDMLGEEVLITKRL</sequence>
<dbReference type="GO" id="GO:0032259">
    <property type="term" value="P:methylation"/>
    <property type="evidence" value="ECO:0007669"/>
    <property type="project" value="UniProtKB-KW"/>
</dbReference>
<dbReference type="GO" id="GO:0008170">
    <property type="term" value="F:N-methyltransferase activity"/>
    <property type="evidence" value="ECO:0007669"/>
    <property type="project" value="InterPro"/>
</dbReference>
<dbReference type="GO" id="GO:0009307">
    <property type="term" value="P:DNA restriction-modification system"/>
    <property type="evidence" value="ECO:0007669"/>
    <property type="project" value="UniProtKB-KW"/>
</dbReference>
<name>A0A4Y7RCE9_9FIRM</name>
<dbReference type="PANTHER" id="PTHR13370">
    <property type="entry name" value="RNA METHYLASE-RELATED"/>
    <property type="match status" value="1"/>
</dbReference>
<dbReference type="Gene3D" id="3.40.50.150">
    <property type="entry name" value="Vaccinia Virus protein VP39"/>
    <property type="match status" value="1"/>
</dbReference>
<feature type="domain" description="DNA methylase N-4/N-6" evidence="5">
    <location>
        <begin position="89"/>
        <end position="397"/>
    </location>
</feature>
<comment type="caution">
    <text evidence="6">The sequence shown here is derived from an EMBL/GenBank/DDBJ whole genome shotgun (WGS) entry which is preliminary data.</text>
</comment>
<keyword evidence="7" id="KW-1185">Reference proteome</keyword>
<dbReference type="GO" id="GO:0005737">
    <property type="term" value="C:cytoplasm"/>
    <property type="evidence" value="ECO:0007669"/>
    <property type="project" value="TreeGrafter"/>
</dbReference>
<reference evidence="6 7" key="1">
    <citation type="journal article" date="2018" name="Environ. Microbiol.">
        <title>Novel energy conservation strategies and behaviour of Pelotomaculum schinkii driving syntrophic propionate catabolism.</title>
        <authorList>
            <person name="Hidalgo-Ahumada C.A.P."/>
            <person name="Nobu M.K."/>
            <person name="Narihiro T."/>
            <person name="Tamaki H."/>
            <person name="Liu W.T."/>
            <person name="Kamagata Y."/>
            <person name="Stams A.J.M."/>
            <person name="Imachi H."/>
            <person name="Sousa D.Z."/>
        </authorList>
    </citation>
    <scope>NUCLEOTIDE SEQUENCE [LARGE SCALE GENOMIC DNA]</scope>
    <source>
        <strain evidence="6 7">HH</strain>
    </source>
</reference>
<dbReference type="InterPro" id="IPR029063">
    <property type="entry name" value="SAM-dependent_MTases_sf"/>
</dbReference>
<dbReference type="SUPFAM" id="SSF53335">
    <property type="entry name" value="S-adenosyl-L-methionine-dependent methyltransferases"/>
    <property type="match status" value="1"/>
</dbReference>
<evidence type="ECO:0000256" key="3">
    <source>
        <dbReference type="ARBA" id="ARBA00022679"/>
    </source>
</evidence>
<evidence type="ECO:0000256" key="2">
    <source>
        <dbReference type="ARBA" id="ARBA00022603"/>
    </source>
</evidence>
<dbReference type="Proteomes" id="UP000298324">
    <property type="component" value="Unassembled WGS sequence"/>
</dbReference>
<dbReference type="AlphaFoldDB" id="A0A4Y7RCE9"/>